<gene>
    <name evidence="3" type="ORF">JMJ55_13425</name>
</gene>
<comment type="caution">
    <text evidence="3">The sequence shown here is derived from an EMBL/GenBank/DDBJ whole genome shotgun (WGS) entry which is preliminary data.</text>
</comment>
<evidence type="ECO:0000256" key="1">
    <source>
        <dbReference type="ARBA" id="ARBA00006987"/>
    </source>
</evidence>
<sequence>MRKALALALALLGLAGPARAEEAYPARPVRVVLPFAPGGPTDVVGRLMSDRLSGALGQRFLVENRPGGGGNIAAEAVKLAPADGHTLIFATVSAMGVNPALQRAAPYDPVRDFVAVAQVGTTPIVLVVHPSLPVTDLASLTAYLRQPGQAFTYGSAGSGSVTHLAGELLRARLGIADLPHVSYRGSGPMLVDLMAGRLTFGFDPLPTSAGHIRSGALRPVGMATAQRANALPEIPTLQEQGLADFDVGSWYAFFAPAGTPAAVVNRLNRAVNTLLQDEALLVRLRELGVDPTPDLSPAQVGELVRAEAAKWAAVVRLSGTSME</sequence>
<dbReference type="SUPFAM" id="SSF53850">
    <property type="entry name" value="Periplasmic binding protein-like II"/>
    <property type="match status" value="1"/>
</dbReference>
<dbReference type="InterPro" id="IPR005064">
    <property type="entry name" value="BUG"/>
</dbReference>
<proteinExistence type="inferred from homology"/>
<dbReference type="CDD" id="cd13578">
    <property type="entry name" value="PBP2_Bug27"/>
    <property type="match status" value="1"/>
</dbReference>
<accession>A0ABS1V3R1</accession>
<evidence type="ECO:0000256" key="2">
    <source>
        <dbReference type="SAM" id="SignalP"/>
    </source>
</evidence>
<dbReference type="PANTHER" id="PTHR42928">
    <property type="entry name" value="TRICARBOXYLATE-BINDING PROTEIN"/>
    <property type="match status" value="1"/>
</dbReference>
<dbReference type="Gene3D" id="3.40.190.150">
    <property type="entry name" value="Bordetella uptake gene, domain 1"/>
    <property type="match status" value="1"/>
</dbReference>
<comment type="similarity">
    <text evidence="1">Belongs to the UPF0065 (bug) family.</text>
</comment>
<feature type="signal peptide" evidence="2">
    <location>
        <begin position="1"/>
        <end position="20"/>
    </location>
</feature>
<keyword evidence="4" id="KW-1185">Reference proteome</keyword>
<reference evidence="3 4" key="1">
    <citation type="submission" date="2021-01" db="EMBL/GenBank/DDBJ databases">
        <title>Belnapia mucosa sp. nov. and Belnapia arida sp. nov., isolated from the Tabernas Desert (Almeria, Spain).</title>
        <authorList>
            <person name="Molina-Menor E."/>
            <person name="Vidal-Verdu A."/>
            <person name="Calonge A."/>
            <person name="Satari L."/>
            <person name="Pereto Magraner J."/>
            <person name="Porcar Miralles M."/>
        </authorList>
    </citation>
    <scope>NUCLEOTIDE SEQUENCE [LARGE SCALE GENOMIC DNA]</scope>
    <source>
        <strain evidence="3 4">T6</strain>
    </source>
</reference>
<name>A0ABS1V3R1_9PROT</name>
<dbReference type="PIRSF" id="PIRSF017082">
    <property type="entry name" value="YflP"/>
    <property type="match status" value="1"/>
</dbReference>
<dbReference type="Proteomes" id="UP000606490">
    <property type="component" value="Unassembled WGS sequence"/>
</dbReference>
<dbReference type="RefSeq" id="WP_202826047.1">
    <property type="nucleotide sequence ID" value="NZ_JAEUXJ010000004.1"/>
</dbReference>
<dbReference type="Pfam" id="PF03401">
    <property type="entry name" value="TctC"/>
    <property type="match status" value="1"/>
</dbReference>
<organism evidence="3 4">
    <name type="scientific">Belnapia mucosa</name>
    <dbReference type="NCBI Taxonomy" id="2804532"/>
    <lineage>
        <taxon>Bacteria</taxon>
        <taxon>Pseudomonadati</taxon>
        <taxon>Pseudomonadota</taxon>
        <taxon>Alphaproteobacteria</taxon>
        <taxon>Acetobacterales</taxon>
        <taxon>Roseomonadaceae</taxon>
        <taxon>Belnapia</taxon>
    </lineage>
</organism>
<evidence type="ECO:0000313" key="4">
    <source>
        <dbReference type="Proteomes" id="UP000606490"/>
    </source>
</evidence>
<keyword evidence="2" id="KW-0732">Signal</keyword>
<dbReference type="Gene3D" id="3.40.190.10">
    <property type="entry name" value="Periplasmic binding protein-like II"/>
    <property type="match status" value="1"/>
</dbReference>
<dbReference type="PANTHER" id="PTHR42928:SF5">
    <property type="entry name" value="BLR1237 PROTEIN"/>
    <property type="match status" value="1"/>
</dbReference>
<protein>
    <submittedName>
        <fullName evidence="3">Tripartite tricarboxylate transporter substrate binding protein</fullName>
    </submittedName>
</protein>
<dbReference type="InterPro" id="IPR042100">
    <property type="entry name" value="Bug_dom1"/>
</dbReference>
<evidence type="ECO:0000313" key="3">
    <source>
        <dbReference type="EMBL" id="MBL6456329.1"/>
    </source>
</evidence>
<dbReference type="EMBL" id="JAEUXJ010000004">
    <property type="protein sequence ID" value="MBL6456329.1"/>
    <property type="molecule type" value="Genomic_DNA"/>
</dbReference>
<feature type="chain" id="PRO_5047093117" evidence="2">
    <location>
        <begin position="21"/>
        <end position="323"/>
    </location>
</feature>